<dbReference type="Proteomes" id="UP000317496">
    <property type="component" value="Chromosome"/>
</dbReference>
<reference evidence="1 2" key="1">
    <citation type="submission" date="2019-07" db="EMBL/GenBank/DDBJ databases">
        <title>Genome sequencing for Ferrovibrio sp. K5.</title>
        <authorList>
            <person name="Park S.-J."/>
        </authorList>
    </citation>
    <scope>NUCLEOTIDE SEQUENCE [LARGE SCALE GENOMIC DNA]</scope>
    <source>
        <strain evidence="1 2">K5</strain>
    </source>
</reference>
<dbReference type="AlphaFoldDB" id="A0A516H019"/>
<dbReference type="EMBL" id="CP041636">
    <property type="protein sequence ID" value="QDO97105.1"/>
    <property type="molecule type" value="Genomic_DNA"/>
</dbReference>
<evidence type="ECO:0000313" key="2">
    <source>
        <dbReference type="Proteomes" id="UP000317496"/>
    </source>
</evidence>
<dbReference type="RefSeq" id="WP_144068086.1">
    <property type="nucleotide sequence ID" value="NZ_CP041636.1"/>
</dbReference>
<organism evidence="1 2">
    <name type="scientific">Ferrovibrio terrae</name>
    <dbReference type="NCBI Taxonomy" id="2594003"/>
    <lineage>
        <taxon>Bacteria</taxon>
        <taxon>Pseudomonadati</taxon>
        <taxon>Pseudomonadota</taxon>
        <taxon>Alphaproteobacteria</taxon>
        <taxon>Rhodospirillales</taxon>
        <taxon>Rhodospirillaceae</taxon>
        <taxon>Ferrovibrio</taxon>
    </lineage>
</organism>
<name>A0A516H019_9PROT</name>
<dbReference type="OrthoDB" id="4014363at2"/>
<dbReference type="SUPFAM" id="SSF53187">
    <property type="entry name" value="Zn-dependent exopeptidases"/>
    <property type="match status" value="1"/>
</dbReference>
<sequence>MKSPVERFFSLDYSDARQKFLHAAAIAGGQHREYAHSTTGPLGERLTTDVVWLGRTDARNILVLQSGTHGVELYCGSACMIDILLHGRVPDSWAFCLIHAVNPWGSAWGRRETEDNIDLNRNYIDFDAALPRNDLYRDIHADLLLRDLSGAGLSESNAAIDRAAEKYGSRAVLTARSAGQYEFPDGLHYGGLRPSASRLIVEAVIKDYALVDRANVVVLDYHTGAGPFGYCEPIYLGQPTGIRYRLAKTLFGSWLTSQRSDGAVTPPQTGLGSELWERVGCDRAYLLALEFGTYPMTLAGGILRQDSYLHRKPGQLDWHASETKTIKNALREEYDPCSPLWRRLVLNQNRVIIEQFETYALSVLSD</sequence>
<gene>
    <name evidence="1" type="ORF">FNB15_07375</name>
</gene>
<accession>A0A516H019</accession>
<dbReference type="Pfam" id="PF10994">
    <property type="entry name" value="DUF2817"/>
    <property type="match status" value="1"/>
</dbReference>
<proteinExistence type="predicted"/>
<dbReference type="Gene3D" id="3.40.630.10">
    <property type="entry name" value="Zn peptidases"/>
    <property type="match status" value="1"/>
</dbReference>
<keyword evidence="2" id="KW-1185">Reference proteome</keyword>
<dbReference type="KEGG" id="fer:FNB15_07375"/>
<dbReference type="InterPro" id="IPR021259">
    <property type="entry name" value="DUF2817"/>
</dbReference>
<protein>
    <submittedName>
        <fullName evidence="1">DUF2817 domain-containing protein</fullName>
    </submittedName>
</protein>
<evidence type="ECO:0000313" key="1">
    <source>
        <dbReference type="EMBL" id="QDO97105.1"/>
    </source>
</evidence>
<dbReference type="CDD" id="cd06233">
    <property type="entry name" value="M14-like"/>
    <property type="match status" value="1"/>
</dbReference>